<sequence length="217" mass="23983">MKNSLLIGITLAFVVSCKSTPTNVTDDPSVAYSPIVVDQSKAISLFNGKDLSGWKIHGTEQWYVEDGLLVCENGVDNTFGYLTTIKHYKDFELTLEYKQEKRGNSGIFVRSTVEGNKATGWQVEIAPPGHYAGGINAYKRGWLAKPSSSKDAVIKMGEWNKMKVQVKGGLIISWLNGTQMATVNDSEISQSEGGVSLQIHGENKTKIKWRNIRLVEL</sequence>
<dbReference type="RefSeq" id="WP_341627967.1">
    <property type="nucleotide sequence ID" value="NZ_JBAKBA010000019.1"/>
</dbReference>
<keyword evidence="3" id="KW-1185">Reference proteome</keyword>
<comment type="caution">
    <text evidence="2">The sequence shown here is derived from an EMBL/GenBank/DDBJ whole genome shotgun (WGS) entry which is preliminary data.</text>
</comment>
<feature type="domain" description="3-keto-alpha-glucoside-1,2-lyase/3-keto-2-hydroxy-glucal hydratase" evidence="1">
    <location>
        <begin position="42"/>
        <end position="214"/>
    </location>
</feature>
<name>A0ABU9HC96_9GAMM</name>
<gene>
    <name evidence="2" type="ORF">V6255_09695</name>
</gene>
<dbReference type="EMBL" id="JBAKBA010000019">
    <property type="protein sequence ID" value="MEL0659410.1"/>
    <property type="molecule type" value="Genomic_DNA"/>
</dbReference>
<evidence type="ECO:0000313" key="3">
    <source>
        <dbReference type="Proteomes" id="UP001366060"/>
    </source>
</evidence>
<organism evidence="2 3">
    <name type="scientific">Psychromonas arctica</name>
    <dbReference type="NCBI Taxonomy" id="168275"/>
    <lineage>
        <taxon>Bacteria</taxon>
        <taxon>Pseudomonadati</taxon>
        <taxon>Pseudomonadota</taxon>
        <taxon>Gammaproteobacteria</taxon>
        <taxon>Alteromonadales</taxon>
        <taxon>Psychromonadaceae</taxon>
        <taxon>Psychromonas</taxon>
    </lineage>
</organism>
<evidence type="ECO:0000259" key="1">
    <source>
        <dbReference type="Pfam" id="PF06439"/>
    </source>
</evidence>
<evidence type="ECO:0000313" key="2">
    <source>
        <dbReference type="EMBL" id="MEL0659410.1"/>
    </source>
</evidence>
<dbReference type="PROSITE" id="PS51257">
    <property type="entry name" value="PROKAR_LIPOPROTEIN"/>
    <property type="match status" value="1"/>
</dbReference>
<dbReference type="InterPro" id="IPR010496">
    <property type="entry name" value="AL/BT2_dom"/>
</dbReference>
<dbReference type="Pfam" id="PF06439">
    <property type="entry name" value="3keto-disac_hyd"/>
    <property type="match status" value="1"/>
</dbReference>
<dbReference type="Gene3D" id="2.60.120.560">
    <property type="entry name" value="Exo-inulinase, domain 1"/>
    <property type="match status" value="1"/>
</dbReference>
<accession>A0ABU9HC96</accession>
<reference evidence="2 3" key="1">
    <citation type="submission" date="2024-02" db="EMBL/GenBank/DDBJ databases">
        <title>Bacteria isolated from the canopy kelp, Nereocystis luetkeana.</title>
        <authorList>
            <person name="Pfister C.A."/>
            <person name="Younker I.T."/>
            <person name="Light S.H."/>
        </authorList>
    </citation>
    <scope>NUCLEOTIDE SEQUENCE [LARGE SCALE GENOMIC DNA]</scope>
    <source>
        <strain evidence="2 3">TI.2.07</strain>
    </source>
</reference>
<dbReference type="Proteomes" id="UP001366060">
    <property type="component" value="Unassembled WGS sequence"/>
</dbReference>
<proteinExistence type="predicted"/>
<protein>
    <submittedName>
        <fullName evidence="2">DUF1080 domain-containing protein</fullName>
    </submittedName>
</protein>